<reference evidence="2" key="1">
    <citation type="journal article" date="2023" name="Hortic. Res.">
        <title>A chromosome-level phased genome enabling allele-level studies in sweet orange: a case study on citrus Huanglongbing tolerance.</title>
        <authorList>
            <person name="Wu B."/>
            <person name="Yu Q."/>
            <person name="Deng Z."/>
            <person name="Duan Y."/>
            <person name="Luo F."/>
            <person name="Gmitter F. Jr."/>
        </authorList>
    </citation>
    <scope>NUCLEOTIDE SEQUENCE [LARGE SCALE GENOMIC DNA]</scope>
    <source>
        <strain evidence="2">cv. Valencia</strain>
    </source>
</reference>
<evidence type="ECO:0000313" key="2">
    <source>
        <dbReference type="Proteomes" id="UP000829398"/>
    </source>
</evidence>
<protein>
    <submittedName>
        <fullName evidence="1">EIF-2B GDP-GTP exchange factor subunit epsilon</fullName>
    </submittedName>
</protein>
<evidence type="ECO:0000313" key="1">
    <source>
        <dbReference type="EMBL" id="KAH9680329.1"/>
    </source>
</evidence>
<comment type="caution">
    <text evidence="1">The sequence shown here is derived from an EMBL/GenBank/DDBJ whole genome shotgun (WGS) entry which is preliminary data.</text>
</comment>
<proteinExistence type="predicted"/>
<keyword evidence="2" id="KW-1185">Reference proteome</keyword>
<sequence length="795" mass="88929">MGAQKKRAAAAAAAARVSEDPDDLARQPLQAILLADSFTTKFRPITLERPKVLLPLVNVPMINYTLAWLEAAGVAEVFVFCCAHSKQVIDYLENSEWFSQPNFTVKTIESHNIISAGDALRLIYEQNVALVDIACLLKLVSLSRLKLATCYTLTICFLVVLSFKIHGDFVLISGDTVSNMSLTQALQEHKERKKKDNNAVMTMIIKKSKPSPITRQSRLGTDELFMAIDPNTKQLLYYEDKADHSKGTICLDKMLLAENPSISLHNDKQDCYIDICSPEVLSLFTDNFDYQHLRRHFVKGLLLDDIMGYKIFTHEIHSSYAARIDNYRSYDIVSKDIIQRWTYPYVPDVKFCGNRATKLERRGICFTAFNSEIEQSRSAQVGSFTVIGYGTKIGSNSKISDSVIGEGCTIGSNVLIEGSYIWDNVIIEDGCELRHVIVCDGVIMKAGAVLKPGVVLSFKVVIGERFVVPAYSKVSLLQQPTVHDSDEELEYADNSSGTVEFSSIQGTADQSNGEMTSESSEAHKPKLGTGGVGYIWSICEGGQEEEWRHSVAPIPEDKLTELSEAMDDDQELVTQDRTALSTSGELISDSNASEGDDNEDSKDDSVYFEKEVEATFLRAVEENVKVDHVILEVNSLRLSYNMTSADCAGAVFYSMMKLAIKTPHSSAIGLLTLYPSPFSMVASNAYPIYLSGELQQNTANIITTWQKLLKSYLLEIDEEIEIILKFEEMCLESAKEFSPLFARILHILYDKDILQEDAILRWADEKEGADESDKVFVRQSEKFIQWLREASEEED</sequence>
<accession>A0ACB8I010</accession>
<gene>
    <name evidence="1" type="ORF">KPL71_026506</name>
</gene>
<dbReference type="EMBL" id="CM039178">
    <property type="protein sequence ID" value="KAH9680329.1"/>
    <property type="molecule type" value="Genomic_DNA"/>
</dbReference>
<name>A0ACB8I010_CITSI</name>
<organism evidence="1 2">
    <name type="scientific">Citrus sinensis</name>
    <name type="common">Sweet orange</name>
    <name type="synonym">Citrus aurantium var. sinensis</name>
    <dbReference type="NCBI Taxonomy" id="2711"/>
    <lineage>
        <taxon>Eukaryota</taxon>
        <taxon>Viridiplantae</taxon>
        <taxon>Streptophyta</taxon>
        <taxon>Embryophyta</taxon>
        <taxon>Tracheophyta</taxon>
        <taxon>Spermatophyta</taxon>
        <taxon>Magnoliopsida</taxon>
        <taxon>eudicotyledons</taxon>
        <taxon>Gunneridae</taxon>
        <taxon>Pentapetalae</taxon>
        <taxon>rosids</taxon>
        <taxon>malvids</taxon>
        <taxon>Sapindales</taxon>
        <taxon>Rutaceae</taxon>
        <taxon>Aurantioideae</taxon>
        <taxon>Citrus</taxon>
    </lineage>
</organism>
<dbReference type="Proteomes" id="UP000829398">
    <property type="component" value="Chromosome 9"/>
</dbReference>